<evidence type="ECO:0000256" key="1">
    <source>
        <dbReference type="SAM" id="Phobius"/>
    </source>
</evidence>
<evidence type="ECO:0008006" key="4">
    <source>
        <dbReference type="Google" id="ProtNLM"/>
    </source>
</evidence>
<proteinExistence type="predicted"/>
<keyword evidence="3" id="KW-1185">Reference proteome</keyword>
<sequence length="304" mass="33835">MSLIVTFITVFFAVMFAGLLAFVPELEEVFDGATIAEFHRFISLVLIFPFGLGFLRLLDSAKSKSRGPTVNHNQFPAVLEIVQDLSKKAGLKTVPTVVVVSGLTGLSNSVQGSGESVIMVHSDLLDSPRPNGDLGALRFAIAREIGNLSANHQKVWYEIATTVTQSVPYLQNLLKWTETYTADRYGAALAPEYAGDYFAVAGVSKDCWLEFYIAEVLRRVGKEKLINLLAAWTNPVPPLTWRMLALAELGVFRDEIVKQPEIKTTDLKRHYGRLFIKPNRVSETHLTELVTESEMQDYLERIAA</sequence>
<dbReference type="EMBL" id="MPDM01000001">
    <property type="protein sequence ID" value="OKL50555.1"/>
    <property type="molecule type" value="Genomic_DNA"/>
</dbReference>
<dbReference type="Proteomes" id="UP000186465">
    <property type="component" value="Unassembled WGS sequence"/>
</dbReference>
<keyword evidence="1" id="KW-1133">Transmembrane helix</keyword>
<keyword evidence="1" id="KW-0472">Membrane</keyword>
<dbReference type="STRING" id="156892.BM477_00890"/>
<protein>
    <recommendedName>
        <fullName evidence="4">Peptidase M48 domain-containing protein</fullName>
    </recommendedName>
</protein>
<accession>A0A1Q5PSZ1</accession>
<evidence type="ECO:0000313" key="2">
    <source>
        <dbReference type="EMBL" id="OKL50555.1"/>
    </source>
</evidence>
<evidence type="ECO:0000313" key="3">
    <source>
        <dbReference type="Proteomes" id="UP000186465"/>
    </source>
</evidence>
<reference evidence="3" key="1">
    <citation type="submission" date="2016-11" db="EMBL/GenBank/DDBJ databases">
        <title>Actinomyces gypaetusis sp. nov. isolated from Gypaetus barbatus in Qinghai Tibet Plateau China.</title>
        <authorList>
            <person name="Meng X."/>
        </authorList>
    </citation>
    <scope>NUCLEOTIDE SEQUENCE [LARGE SCALE GENOMIC DNA]</scope>
    <source>
        <strain evidence="3">DSM 15383</strain>
    </source>
</reference>
<name>A0A1Q5PSZ1_9ACTO</name>
<feature type="transmembrane region" description="Helical" evidence="1">
    <location>
        <begin position="38"/>
        <end position="58"/>
    </location>
</feature>
<dbReference type="AlphaFoldDB" id="A0A1Q5PSZ1"/>
<gene>
    <name evidence="2" type="ORF">BM477_00890</name>
</gene>
<keyword evidence="1" id="KW-0812">Transmembrane</keyword>
<organism evidence="2 3">
    <name type="scientific">Boudabousia marimammalium</name>
    <dbReference type="NCBI Taxonomy" id="156892"/>
    <lineage>
        <taxon>Bacteria</taxon>
        <taxon>Bacillati</taxon>
        <taxon>Actinomycetota</taxon>
        <taxon>Actinomycetes</taxon>
        <taxon>Actinomycetales</taxon>
        <taxon>Actinomycetaceae</taxon>
        <taxon>Boudabousia</taxon>
    </lineage>
</organism>
<comment type="caution">
    <text evidence="2">The sequence shown here is derived from an EMBL/GenBank/DDBJ whole genome shotgun (WGS) entry which is preliminary data.</text>
</comment>